<feature type="domain" description="Ig-like" evidence="6">
    <location>
        <begin position="333"/>
        <end position="420"/>
    </location>
</feature>
<dbReference type="PANTHER" id="PTHR11640:SF136">
    <property type="entry name" value="NEPHRIN"/>
    <property type="match status" value="1"/>
</dbReference>
<dbReference type="AlphaFoldDB" id="A0A7R9Q3U3"/>
<comment type="subcellular location">
    <subcellularLocation>
        <location evidence="1">Membrane</location>
        <topology evidence="1">Single-pass type I membrane protein</topology>
    </subcellularLocation>
</comment>
<dbReference type="OrthoDB" id="6505091at2759"/>
<evidence type="ECO:0000259" key="6">
    <source>
        <dbReference type="PROSITE" id="PS50835"/>
    </source>
</evidence>
<proteinExistence type="predicted"/>
<dbReference type="InterPro" id="IPR036179">
    <property type="entry name" value="Ig-like_dom_sf"/>
</dbReference>
<evidence type="ECO:0000256" key="2">
    <source>
        <dbReference type="ARBA" id="ARBA00023136"/>
    </source>
</evidence>
<dbReference type="InterPro" id="IPR013783">
    <property type="entry name" value="Ig-like_fold"/>
</dbReference>
<keyword evidence="3" id="KW-1015">Disulfide bond</keyword>
<dbReference type="InterPro" id="IPR051275">
    <property type="entry name" value="Cell_adhesion_signaling"/>
</dbReference>
<dbReference type="GO" id="GO:0005886">
    <property type="term" value="C:plasma membrane"/>
    <property type="evidence" value="ECO:0007669"/>
    <property type="project" value="TreeGrafter"/>
</dbReference>
<dbReference type="GO" id="GO:0005911">
    <property type="term" value="C:cell-cell junction"/>
    <property type="evidence" value="ECO:0007669"/>
    <property type="project" value="TreeGrafter"/>
</dbReference>
<dbReference type="PANTHER" id="PTHR11640">
    <property type="entry name" value="NEPHRIN"/>
    <property type="match status" value="1"/>
</dbReference>
<dbReference type="SMART" id="SM00408">
    <property type="entry name" value="IGc2"/>
    <property type="match status" value="5"/>
</dbReference>
<feature type="domain" description="Ig-like" evidence="6">
    <location>
        <begin position="654"/>
        <end position="742"/>
    </location>
</feature>
<dbReference type="PROSITE" id="PS00290">
    <property type="entry name" value="IG_MHC"/>
    <property type="match status" value="1"/>
</dbReference>
<feature type="domain" description="Ig-like" evidence="6">
    <location>
        <begin position="540"/>
        <end position="650"/>
    </location>
</feature>
<evidence type="ECO:0000256" key="5">
    <source>
        <dbReference type="ARBA" id="ARBA00023319"/>
    </source>
</evidence>
<feature type="domain" description="Ig-like" evidence="6">
    <location>
        <begin position="121"/>
        <end position="214"/>
    </location>
</feature>
<feature type="domain" description="Ig-like" evidence="6">
    <location>
        <begin position="13"/>
        <end position="115"/>
    </location>
</feature>
<dbReference type="EMBL" id="CAJPIZ010009428">
    <property type="protein sequence ID" value="CAG2111842.1"/>
    <property type="molecule type" value="Genomic_DNA"/>
</dbReference>
<dbReference type="SUPFAM" id="SSF48726">
    <property type="entry name" value="Immunoglobulin"/>
    <property type="match status" value="6"/>
</dbReference>
<dbReference type="InterPro" id="IPR003006">
    <property type="entry name" value="Ig/MHC_CS"/>
</dbReference>
<dbReference type="CDD" id="cd00096">
    <property type="entry name" value="Ig"/>
    <property type="match status" value="1"/>
</dbReference>
<evidence type="ECO:0000256" key="4">
    <source>
        <dbReference type="ARBA" id="ARBA00023180"/>
    </source>
</evidence>
<keyword evidence="5" id="KW-0393">Immunoglobulin domain</keyword>
<dbReference type="Pfam" id="PF13927">
    <property type="entry name" value="Ig_3"/>
    <property type="match status" value="2"/>
</dbReference>
<dbReference type="InterPro" id="IPR013162">
    <property type="entry name" value="CD80_C2-set"/>
</dbReference>
<dbReference type="InterPro" id="IPR007110">
    <property type="entry name" value="Ig-like_dom"/>
</dbReference>
<dbReference type="GO" id="GO:0098609">
    <property type="term" value="P:cell-cell adhesion"/>
    <property type="evidence" value="ECO:0007669"/>
    <property type="project" value="TreeGrafter"/>
</dbReference>
<dbReference type="Pfam" id="PF08205">
    <property type="entry name" value="C2-set_2"/>
    <property type="match status" value="2"/>
</dbReference>
<evidence type="ECO:0000313" key="7">
    <source>
        <dbReference type="EMBL" id="CAD7631412.1"/>
    </source>
</evidence>
<keyword evidence="4" id="KW-0325">Glycoprotein</keyword>
<dbReference type="EMBL" id="OC864003">
    <property type="protein sequence ID" value="CAD7631412.1"/>
    <property type="molecule type" value="Genomic_DNA"/>
</dbReference>
<dbReference type="SMART" id="SM00409">
    <property type="entry name" value="IG"/>
    <property type="match status" value="5"/>
</dbReference>
<dbReference type="PROSITE" id="PS50835">
    <property type="entry name" value="IG_LIKE"/>
    <property type="match status" value="7"/>
</dbReference>
<dbReference type="InterPro" id="IPR003598">
    <property type="entry name" value="Ig_sub2"/>
</dbReference>
<feature type="domain" description="Ig-like" evidence="6">
    <location>
        <begin position="227"/>
        <end position="319"/>
    </location>
</feature>
<keyword evidence="2" id="KW-0472">Membrane</keyword>
<feature type="domain" description="Ig-like" evidence="6">
    <location>
        <begin position="429"/>
        <end position="535"/>
    </location>
</feature>
<dbReference type="Proteomes" id="UP000759131">
    <property type="component" value="Unassembled WGS sequence"/>
</dbReference>
<dbReference type="Gene3D" id="2.60.40.10">
    <property type="entry name" value="Immunoglobulins"/>
    <property type="match status" value="7"/>
</dbReference>
<dbReference type="GO" id="GO:0050839">
    <property type="term" value="F:cell adhesion molecule binding"/>
    <property type="evidence" value="ECO:0007669"/>
    <property type="project" value="TreeGrafter"/>
</dbReference>
<evidence type="ECO:0000256" key="3">
    <source>
        <dbReference type="ARBA" id="ARBA00023157"/>
    </source>
</evidence>
<feature type="non-terminal residue" evidence="7">
    <location>
        <position position="1"/>
    </location>
</feature>
<dbReference type="InterPro" id="IPR003599">
    <property type="entry name" value="Ig_sub"/>
</dbReference>
<evidence type="ECO:0000256" key="1">
    <source>
        <dbReference type="ARBA" id="ARBA00004479"/>
    </source>
</evidence>
<gene>
    <name evidence="7" type="ORF">OSB1V03_LOCUS11821</name>
</gene>
<keyword evidence="8" id="KW-1185">Reference proteome</keyword>
<evidence type="ECO:0000313" key="8">
    <source>
        <dbReference type="Proteomes" id="UP000759131"/>
    </source>
</evidence>
<accession>A0A7R9Q3U3</accession>
<sequence length="768" mass="85802">TINGTKALESQNPLHSSSSHSSNIFIAEAKEGEKIVLICSASPSKPVPKLKWFRKNTELLPEAAKTSVNKTLVNNRHIFYTIDSYLTLYPKSEEEYRCVAEHPGLSKPLRSRILINIFRAPNVPVIDGYNNGDIVSFNERLTLKCSSTNGYPPPSVIWLRNGLEIDRSQTVGQRNEVINTLTFTVTADDNAAQYTCQATNPLTPIPLTQTVILSVLFLPAKISIVGPNEVPLIETKGTTINLKCTAYPASPPPFETKLKWFVEDIEITSADEHMNVIKKDNNNWIVSSNLTYTITRKEPNLIVFKCTGYTSAMKEESVSTVHKVNVIHAPDLPTLLGIKDSWVSVVAGNILKCKCVSYSGNPKPHLVWLNHHNREISAISSLTGSGVSSELVIRPEPQDNGQTFKCRVLHPALQKPYEIAFKLTVYYPPKHVFIVLPPFIKENDTVRIECQTSASNPGAVITLLKNGKNMRTQSQELYYNNSSDAENYQNISAAKITKSFATIVVSVEDNESVITCLATNPVISEGAVRADEVLSVYFKPRFEEKATHLELNEFENKVVNLSAKANPPVNRYDWKYVKLDSISGHSNGRNDGSYLSLNRSEEMTHLKTKSTVRAQGSLLHMSNVSRFDSGLYVCSATNKIGDSSASLFLNVFYPTSIVSLKIVTQHDSPVPREGDSYFQLHCKVDSNPVTKVKWRRGETESDENIDWFRAKFDTNNQTSTDPAVDQILTIFNISRSDAGVYTFSGIANRFKDNECEPQFRCYRLESRL</sequence>
<reference evidence="7" key="1">
    <citation type="submission" date="2020-11" db="EMBL/GenBank/DDBJ databases">
        <authorList>
            <person name="Tran Van P."/>
        </authorList>
    </citation>
    <scope>NUCLEOTIDE SEQUENCE</scope>
</reference>
<protein>
    <recommendedName>
        <fullName evidence="6">Ig-like domain-containing protein</fullName>
    </recommendedName>
</protein>
<organism evidence="7">
    <name type="scientific">Medioppia subpectinata</name>
    <dbReference type="NCBI Taxonomy" id="1979941"/>
    <lineage>
        <taxon>Eukaryota</taxon>
        <taxon>Metazoa</taxon>
        <taxon>Ecdysozoa</taxon>
        <taxon>Arthropoda</taxon>
        <taxon>Chelicerata</taxon>
        <taxon>Arachnida</taxon>
        <taxon>Acari</taxon>
        <taxon>Acariformes</taxon>
        <taxon>Sarcoptiformes</taxon>
        <taxon>Oribatida</taxon>
        <taxon>Brachypylina</taxon>
        <taxon>Oppioidea</taxon>
        <taxon>Oppiidae</taxon>
        <taxon>Medioppia</taxon>
    </lineage>
</organism>
<name>A0A7R9Q3U3_9ACAR</name>